<sequence>MFTLCIMPLSFAKPDASQFGHDEIYFGTKRVHLAQVPGETLKYEHEHWKPSTEKRDIARALSRAVPGCNGRLGACNTDVVIPAIPAVDIVCSSCSNPTQDVSSWPLLLQKPLLKVKEEQYNEAKAFASGVRSAVVKVGENRWFRLKGCGNNDDGFIIRHTKEGIDAKGEPVAPYRDIRGSAFEETAIRELYMSSCVDNVLNPQGVSSCNKSMGYYRYDEPNLPLGPHVTPCCIVEETLGDRRLGTHIMSGIEILLPLLVKEEEIKEEDLLSIFPEKRPGRNSADMLVDTCELMTDYMIAKCSEPPLEGFGMPAEFGGYPDLPRDHTLFGALGSTILPEIAPDECVIPQQWTREGPREADSRWNKVWKENCENLSKCLSKLKEDAPNRKPAILTYLFSRIGYDCGKFMRSLHAMKTSWGTYQDAMCREGQWHCNAHANNMVLIPEEKGTHSFLSYLDLDMAFTADTFLDVWGIDSSSGKVGISEKIFDNVLFKEHVNFMEVLVGADSTNGVPQIAKKYIHSKEGKHLKLLKVCLYDTLLQGYMQAYFDDDTRYSVCSYDADLHEAAYNIIRLAVIIMSDYVA</sequence>
<proteinExistence type="predicted"/>
<dbReference type="AlphaFoldDB" id="A0A7S1VZD2"/>
<accession>A0A7S1VZD2</accession>
<dbReference type="EMBL" id="HBGN01001461">
    <property type="protein sequence ID" value="CAD9314559.1"/>
    <property type="molecule type" value="Transcribed_RNA"/>
</dbReference>
<name>A0A7S1VZD2_9STRA</name>
<organism evidence="1">
    <name type="scientific">Ditylum brightwellii</name>
    <dbReference type="NCBI Taxonomy" id="49249"/>
    <lineage>
        <taxon>Eukaryota</taxon>
        <taxon>Sar</taxon>
        <taxon>Stramenopiles</taxon>
        <taxon>Ochrophyta</taxon>
        <taxon>Bacillariophyta</taxon>
        <taxon>Mediophyceae</taxon>
        <taxon>Lithodesmiophycidae</taxon>
        <taxon>Lithodesmiales</taxon>
        <taxon>Lithodesmiaceae</taxon>
        <taxon>Ditylum</taxon>
    </lineage>
</organism>
<reference evidence="1" key="1">
    <citation type="submission" date="2021-01" db="EMBL/GenBank/DDBJ databases">
        <authorList>
            <person name="Corre E."/>
            <person name="Pelletier E."/>
            <person name="Niang G."/>
            <person name="Scheremetjew M."/>
            <person name="Finn R."/>
            <person name="Kale V."/>
            <person name="Holt S."/>
            <person name="Cochrane G."/>
            <person name="Meng A."/>
            <person name="Brown T."/>
            <person name="Cohen L."/>
        </authorList>
    </citation>
    <scope>NUCLEOTIDE SEQUENCE</scope>
    <source>
        <strain evidence="1">Pop2</strain>
    </source>
</reference>
<protein>
    <submittedName>
        <fullName evidence="1">Uncharacterized protein</fullName>
    </submittedName>
</protein>
<evidence type="ECO:0000313" key="1">
    <source>
        <dbReference type="EMBL" id="CAD9314559.1"/>
    </source>
</evidence>
<gene>
    <name evidence="1" type="ORF">DBRI1063_LOCUS965</name>
</gene>